<dbReference type="GO" id="GO:0008168">
    <property type="term" value="F:methyltransferase activity"/>
    <property type="evidence" value="ECO:0007669"/>
    <property type="project" value="UniProtKB-KW"/>
</dbReference>
<dbReference type="InterPro" id="IPR029063">
    <property type="entry name" value="SAM-dependent_MTases_sf"/>
</dbReference>
<accession>A0ABQ4FYD2</accession>
<evidence type="ECO:0000256" key="5">
    <source>
        <dbReference type="ARBA" id="ARBA00022691"/>
    </source>
</evidence>
<evidence type="ECO:0000256" key="2">
    <source>
        <dbReference type="ARBA" id="ARBA00008138"/>
    </source>
</evidence>
<evidence type="ECO:0000313" key="8">
    <source>
        <dbReference type="Proteomes" id="UP000603904"/>
    </source>
</evidence>
<evidence type="ECO:0000256" key="4">
    <source>
        <dbReference type="ARBA" id="ARBA00022679"/>
    </source>
</evidence>
<dbReference type="InterPro" id="IPR011610">
    <property type="entry name" value="SAM_mthyl_Trfase_ML2640-like"/>
</dbReference>
<keyword evidence="5 6" id="KW-0949">S-adenosyl-L-methionine</keyword>
<reference evidence="7 8" key="1">
    <citation type="submission" date="2021-01" db="EMBL/GenBank/DDBJ databases">
        <title>Whole genome shotgun sequence of Microbispora corallina NBRC 16416.</title>
        <authorList>
            <person name="Komaki H."/>
            <person name="Tamura T."/>
        </authorList>
    </citation>
    <scope>NUCLEOTIDE SEQUENCE [LARGE SCALE GENOMIC DNA]</scope>
    <source>
        <strain evidence="7 8">NBRC 16416</strain>
    </source>
</reference>
<dbReference type="NCBIfam" id="TIGR00027">
    <property type="entry name" value="mthyl_TIGR00027"/>
    <property type="match status" value="1"/>
</dbReference>
<dbReference type="Pfam" id="PF04072">
    <property type="entry name" value="LCM"/>
    <property type="match status" value="1"/>
</dbReference>
<comment type="similarity">
    <text evidence="2 6">Belongs to the UPF0677 family.</text>
</comment>
<proteinExistence type="inferred from homology"/>
<evidence type="ECO:0000256" key="3">
    <source>
        <dbReference type="ARBA" id="ARBA00022603"/>
    </source>
</evidence>
<gene>
    <name evidence="7" type="ORF">Mco01_28030</name>
</gene>
<comment type="caution">
    <text evidence="7">The sequence shown here is derived from an EMBL/GenBank/DDBJ whole genome shotgun (WGS) entry which is preliminary data.</text>
</comment>
<sequence>MDSNGEPSQTAMTAAAARAAHLIVDDEPLIFRDTLAYRLLGDLAETLVGYHRAKGTHPVLVGARAAVVTRSRYTEDLLEEGGFAQYVILGAGLDTFAYRSPLAGRVRVFEVDHPSSQRWKRGLLEAAGVPVPPSLAFVPVDLEAGSPLDALVAGGFDPAVPALVGWLGVTMYLTREAIGRTLDTVAGLAPGTEIVLDYMLPEGLRDAAGQAYVEAVAPVAAERGEPWLTFLSPEEMSSLLREHGLEVVRHSGQRDSVDPALWDRSDALRPSHLSVHARARVPGV</sequence>
<dbReference type="EMBL" id="BOOC01000011">
    <property type="protein sequence ID" value="GIH39803.1"/>
    <property type="molecule type" value="Genomic_DNA"/>
</dbReference>
<keyword evidence="4" id="KW-0808">Transferase</keyword>
<keyword evidence="3 6" id="KW-0489">Methyltransferase</keyword>
<evidence type="ECO:0000256" key="1">
    <source>
        <dbReference type="ARBA" id="ARBA00003907"/>
    </source>
</evidence>
<dbReference type="EC" id="2.1.1.-" evidence="6"/>
<dbReference type="PANTHER" id="PTHR43619">
    <property type="entry name" value="S-ADENOSYL-L-METHIONINE-DEPENDENT METHYLTRANSFERASE YKTD-RELATED"/>
    <property type="match status" value="1"/>
</dbReference>
<keyword evidence="8" id="KW-1185">Reference proteome</keyword>
<dbReference type="SUPFAM" id="SSF53335">
    <property type="entry name" value="S-adenosyl-L-methionine-dependent methyltransferases"/>
    <property type="match status" value="1"/>
</dbReference>
<dbReference type="Gene3D" id="3.40.50.150">
    <property type="entry name" value="Vaccinia Virus protein VP39"/>
    <property type="match status" value="1"/>
</dbReference>
<organism evidence="7 8">
    <name type="scientific">Microbispora corallina</name>
    <dbReference type="NCBI Taxonomy" id="83302"/>
    <lineage>
        <taxon>Bacteria</taxon>
        <taxon>Bacillati</taxon>
        <taxon>Actinomycetota</taxon>
        <taxon>Actinomycetes</taxon>
        <taxon>Streptosporangiales</taxon>
        <taxon>Streptosporangiaceae</taxon>
        <taxon>Microbispora</taxon>
    </lineage>
</organism>
<evidence type="ECO:0000256" key="6">
    <source>
        <dbReference type="RuleBase" id="RU362030"/>
    </source>
</evidence>
<evidence type="ECO:0000313" key="7">
    <source>
        <dbReference type="EMBL" id="GIH39803.1"/>
    </source>
</evidence>
<comment type="function">
    <text evidence="1 6">Exhibits S-adenosyl-L-methionine-dependent methyltransferase activity.</text>
</comment>
<name>A0ABQ4FYD2_9ACTN</name>
<protein>
    <recommendedName>
        <fullName evidence="6">S-adenosyl-L-methionine-dependent methyltransferase</fullName>
        <ecNumber evidence="6">2.1.1.-</ecNumber>
    </recommendedName>
</protein>
<dbReference type="RefSeq" id="WP_239103593.1">
    <property type="nucleotide sequence ID" value="NZ_BAAAGP010000011.1"/>
</dbReference>
<dbReference type="PANTHER" id="PTHR43619:SF2">
    <property type="entry name" value="S-ADENOSYL-L-METHIONINE-DEPENDENT METHYLTRANSFERASES SUPERFAMILY PROTEIN"/>
    <property type="match status" value="1"/>
</dbReference>
<dbReference type="Proteomes" id="UP000603904">
    <property type="component" value="Unassembled WGS sequence"/>
</dbReference>
<dbReference type="GO" id="GO:0032259">
    <property type="term" value="P:methylation"/>
    <property type="evidence" value="ECO:0007669"/>
    <property type="project" value="UniProtKB-KW"/>
</dbReference>
<dbReference type="InterPro" id="IPR007213">
    <property type="entry name" value="Ppm1/Ppm2/Tcmp"/>
</dbReference>